<dbReference type="InterPro" id="IPR000792">
    <property type="entry name" value="Tscrpt_reg_LuxR_C"/>
</dbReference>
<dbReference type="InterPro" id="IPR041664">
    <property type="entry name" value="AAA_16"/>
</dbReference>
<dbReference type="Proteomes" id="UP001651690">
    <property type="component" value="Unassembled WGS sequence"/>
</dbReference>
<organism evidence="4 5">
    <name type="scientific">Mycolicibacterium arenosum</name>
    <dbReference type="NCBI Taxonomy" id="2952157"/>
    <lineage>
        <taxon>Bacteria</taxon>
        <taxon>Bacillati</taxon>
        <taxon>Actinomycetota</taxon>
        <taxon>Actinomycetes</taxon>
        <taxon>Mycobacteriales</taxon>
        <taxon>Mycobacteriaceae</taxon>
        <taxon>Mycolicibacterium</taxon>
    </lineage>
</organism>
<dbReference type="CDD" id="cd06170">
    <property type="entry name" value="LuxR_C_like"/>
    <property type="match status" value="1"/>
</dbReference>
<evidence type="ECO:0000313" key="4">
    <source>
        <dbReference type="EMBL" id="MCP9274758.1"/>
    </source>
</evidence>
<dbReference type="PRINTS" id="PR00038">
    <property type="entry name" value="HTHLUXR"/>
</dbReference>
<gene>
    <name evidence="4" type="ORF">NM203_21420</name>
</gene>
<dbReference type="SUPFAM" id="SSF48452">
    <property type="entry name" value="TPR-like"/>
    <property type="match status" value="2"/>
</dbReference>
<dbReference type="InterPro" id="IPR016032">
    <property type="entry name" value="Sig_transdc_resp-reg_C-effctor"/>
</dbReference>
<keyword evidence="1" id="KW-0547">Nucleotide-binding</keyword>
<accession>A0ABT1M6G6</accession>
<dbReference type="InterPro" id="IPR036388">
    <property type="entry name" value="WH-like_DNA-bd_sf"/>
</dbReference>
<comment type="caution">
    <text evidence="4">The sequence shown here is derived from an EMBL/GenBank/DDBJ whole genome shotgun (WGS) entry which is preliminary data.</text>
</comment>
<dbReference type="EMBL" id="JANDBD010000009">
    <property type="protein sequence ID" value="MCP9274758.1"/>
    <property type="molecule type" value="Genomic_DNA"/>
</dbReference>
<dbReference type="Pfam" id="PF13191">
    <property type="entry name" value="AAA_16"/>
    <property type="match status" value="1"/>
</dbReference>
<dbReference type="RefSeq" id="WP_255062439.1">
    <property type="nucleotide sequence ID" value="NZ_JANDBD010000009.1"/>
</dbReference>
<dbReference type="SUPFAM" id="SSF46894">
    <property type="entry name" value="C-terminal effector domain of the bipartite response regulators"/>
    <property type="match status" value="1"/>
</dbReference>
<name>A0ABT1M6G6_9MYCO</name>
<evidence type="ECO:0000256" key="2">
    <source>
        <dbReference type="ARBA" id="ARBA00022840"/>
    </source>
</evidence>
<keyword evidence="2" id="KW-0067">ATP-binding</keyword>
<dbReference type="InterPro" id="IPR027417">
    <property type="entry name" value="P-loop_NTPase"/>
</dbReference>
<dbReference type="PANTHER" id="PTHR16305:SF35">
    <property type="entry name" value="TRANSCRIPTIONAL ACTIVATOR DOMAIN"/>
    <property type="match status" value="1"/>
</dbReference>
<dbReference type="InterPro" id="IPR011990">
    <property type="entry name" value="TPR-like_helical_dom_sf"/>
</dbReference>
<feature type="domain" description="HTH luxR-type" evidence="3">
    <location>
        <begin position="862"/>
        <end position="927"/>
    </location>
</feature>
<sequence>MASGGEQLRLRGRDGESRRLRDLIGAAKGGSSGVVVLRGEAGVGKTSLLDYAATVDPAFRVVHVAGVESDMELAFAGLQQLCAPLLEYADGLPAPQRDALNVAFGLGAGPVPDRFLVGLAVLSLMAAAAQRRPLLCIVDDAQWLDEVSVQTLGFVARRLAAEPIAMVFAVRERADVLAGLPELLIEGLSDRDARELLDDVMIGGIDPRVRDRIVAETRGVPLAILEVPRTVSPTELAGGFWISGKRSSTAALEAEFVRRVQALPRQTQLLLLVAAAEPIGDSALFLAAAARLEIAVDSLGPAEAEGLIEFGPRMRFHHPLIRSAAYRASDLGDRRSVHGALAAVTDPESDPDRRAWHRAHAVAGPDDDVAAELEASASRAQARGGIAAAAKFLERATALTADPAMRGPRAIAAAQAKCDAAAPDEARNLLGIATLAPLDPLEQATVARMYAQMDFASSRAGVAGAPRMSEAALRLLAAAQALESLDAELARATHLEALAAAMYAGRLGDAATLPEVAAAGRAALAGPAEISTPGDLLLSGMTSRVLDGPGAGAEQLRVGLELSNADTFGGDGPVTQWPFPIVQESAAHELWDDAVLQRIATDMVRKARDTGALAVLPPALAYRAGVHVYTGEFASAATLIAEANAITASIGNMPVKYHSLTLAAWRGDPENAVGPIEEATTDAAARGEGRLVGLSGYLFAVLYNGLGRYEEALAAARNSCEYEDLGFYSWSLCELVEAAVHTGDRAEALRVLPLLEERAGRSDTDWGSGVVAAASALLADAKEAEAHFVAAIELLERAGITPQVARTRLSYGEWLRRAGRRNDARDQLSRAHDVFRRMGADAFAERARRELTAVGEKVRRQAITTGDELTAQEAQIASLAGDGLTNQEIGAQLFISAHTVEWHLRKVFAKLGITSRRQLRTTSRATAT</sequence>
<dbReference type="Pfam" id="PF00196">
    <property type="entry name" value="GerE"/>
    <property type="match status" value="1"/>
</dbReference>
<reference evidence="4 5" key="1">
    <citation type="submission" date="2022-06" db="EMBL/GenBank/DDBJ databases">
        <title>Mycolicibacterium sp. CAU 1645 isolated from seawater.</title>
        <authorList>
            <person name="Kim W."/>
        </authorList>
    </citation>
    <scope>NUCLEOTIDE SEQUENCE [LARGE SCALE GENOMIC DNA]</scope>
    <source>
        <strain evidence="4 5">CAU 1645</strain>
    </source>
</reference>
<dbReference type="PROSITE" id="PS50043">
    <property type="entry name" value="HTH_LUXR_2"/>
    <property type="match status" value="1"/>
</dbReference>
<protein>
    <submittedName>
        <fullName evidence="4">AAA family ATPase</fullName>
    </submittedName>
</protein>
<dbReference type="PANTHER" id="PTHR16305">
    <property type="entry name" value="TESTICULAR SOLUBLE ADENYLYL CYCLASE"/>
    <property type="match status" value="1"/>
</dbReference>
<evidence type="ECO:0000313" key="5">
    <source>
        <dbReference type="Proteomes" id="UP001651690"/>
    </source>
</evidence>
<evidence type="ECO:0000256" key="1">
    <source>
        <dbReference type="ARBA" id="ARBA00022741"/>
    </source>
</evidence>
<dbReference type="Gene3D" id="1.25.40.10">
    <property type="entry name" value="Tetratricopeptide repeat domain"/>
    <property type="match status" value="1"/>
</dbReference>
<proteinExistence type="predicted"/>
<dbReference type="SUPFAM" id="SSF52540">
    <property type="entry name" value="P-loop containing nucleoside triphosphate hydrolases"/>
    <property type="match status" value="1"/>
</dbReference>
<dbReference type="Gene3D" id="1.10.10.10">
    <property type="entry name" value="Winged helix-like DNA-binding domain superfamily/Winged helix DNA-binding domain"/>
    <property type="match status" value="1"/>
</dbReference>
<evidence type="ECO:0000259" key="3">
    <source>
        <dbReference type="PROSITE" id="PS50043"/>
    </source>
</evidence>
<dbReference type="SMART" id="SM00421">
    <property type="entry name" value="HTH_LUXR"/>
    <property type="match status" value="1"/>
</dbReference>
<keyword evidence="5" id="KW-1185">Reference proteome</keyword>